<dbReference type="SUPFAM" id="SSF56935">
    <property type="entry name" value="Porins"/>
    <property type="match status" value="1"/>
</dbReference>
<reference evidence="7" key="1">
    <citation type="journal article" date="2019" name="Int. J. Syst. Evol. Microbiol.">
        <title>The Global Catalogue of Microorganisms (GCM) 10K type strain sequencing project: providing services to taxonomists for standard genome sequencing and annotation.</title>
        <authorList>
            <consortium name="The Broad Institute Genomics Platform"/>
            <consortium name="The Broad Institute Genome Sequencing Center for Infectious Disease"/>
            <person name="Wu L."/>
            <person name="Ma J."/>
        </authorList>
    </citation>
    <scope>NUCLEOTIDE SEQUENCE [LARGE SCALE GENOMIC DNA]</scope>
    <source>
        <strain evidence="7">KCTC 42866</strain>
    </source>
</reference>
<dbReference type="RefSeq" id="WP_379077402.1">
    <property type="nucleotide sequence ID" value="NZ_JBHULL010000007.1"/>
</dbReference>
<feature type="signal peptide" evidence="3">
    <location>
        <begin position="1"/>
        <end position="24"/>
    </location>
</feature>
<keyword evidence="7" id="KW-1185">Reference proteome</keyword>
<dbReference type="PROSITE" id="PS52016">
    <property type="entry name" value="TONB_DEPENDENT_REC_3"/>
    <property type="match status" value="1"/>
</dbReference>
<feature type="domain" description="TonB-dependent receptor-like beta-barrel" evidence="4">
    <location>
        <begin position="415"/>
        <end position="985"/>
    </location>
</feature>
<dbReference type="Pfam" id="PF13715">
    <property type="entry name" value="CarbopepD_reg_2"/>
    <property type="match status" value="1"/>
</dbReference>
<evidence type="ECO:0000259" key="4">
    <source>
        <dbReference type="Pfam" id="PF00593"/>
    </source>
</evidence>
<dbReference type="Gene3D" id="2.170.130.10">
    <property type="entry name" value="TonB-dependent receptor, plug domain"/>
    <property type="match status" value="1"/>
</dbReference>
<dbReference type="Pfam" id="PF07715">
    <property type="entry name" value="Plug"/>
    <property type="match status" value="1"/>
</dbReference>
<proteinExistence type="inferred from homology"/>
<evidence type="ECO:0000256" key="2">
    <source>
        <dbReference type="RuleBase" id="RU003357"/>
    </source>
</evidence>
<keyword evidence="1 2" id="KW-0472">Membrane</keyword>
<keyword evidence="1" id="KW-0812">Transmembrane</keyword>
<dbReference type="NCBIfam" id="TIGR04056">
    <property type="entry name" value="OMP_RagA_SusC"/>
    <property type="match status" value="1"/>
</dbReference>
<dbReference type="InterPro" id="IPR008969">
    <property type="entry name" value="CarboxyPept-like_regulatory"/>
</dbReference>
<evidence type="ECO:0000256" key="3">
    <source>
        <dbReference type="SAM" id="SignalP"/>
    </source>
</evidence>
<dbReference type="Proteomes" id="UP001597461">
    <property type="component" value="Unassembled WGS sequence"/>
</dbReference>
<dbReference type="Gene3D" id="2.60.40.1120">
    <property type="entry name" value="Carboxypeptidase-like, regulatory domain"/>
    <property type="match status" value="1"/>
</dbReference>
<comment type="caution">
    <text evidence="6">The sequence shown here is derived from an EMBL/GenBank/DDBJ whole genome shotgun (WGS) entry which is preliminary data.</text>
</comment>
<evidence type="ECO:0000256" key="1">
    <source>
        <dbReference type="PROSITE-ProRule" id="PRU01360"/>
    </source>
</evidence>
<comment type="similarity">
    <text evidence="1 2">Belongs to the TonB-dependent receptor family.</text>
</comment>
<keyword evidence="1" id="KW-0813">Transport</keyword>
<dbReference type="InterPro" id="IPR023996">
    <property type="entry name" value="TonB-dep_OMP_SusC/RagA"/>
</dbReference>
<dbReference type="InterPro" id="IPR039426">
    <property type="entry name" value="TonB-dep_rcpt-like"/>
</dbReference>
<dbReference type="InterPro" id="IPR012910">
    <property type="entry name" value="Plug_dom"/>
</dbReference>
<dbReference type="SUPFAM" id="SSF49464">
    <property type="entry name" value="Carboxypeptidase regulatory domain-like"/>
    <property type="match status" value="1"/>
</dbReference>
<protein>
    <submittedName>
        <fullName evidence="6">SusC/RagA family TonB-linked outer membrane protein</fullName>
    </submittedName>
</protein>
<dbReference type="EMBL" id="JBHULL010000007">
    <property type="protein sequence ID" value="MFD2582450.1"/>
    <property type="molecule type" value="Genomic_DNA"/>
</dbReference>
<feature type="chain" id="PRO_5045930098" evidence="3">
    <location>
        <begin position="25"/>
        <end position="1017"/>
    </location>
</feature>
<dbReference type="InterPro" id="IPR037066">
    <property type="entry name" value="Plug_dom_sf"/>
</dbReference>
<evidence type="ECO:0000313" key="7">
    <source>
        <dbReference type="Proteomes" id="UP001597461"/>
    </source>
</evidence>
<dbReference type="InterPro" id="IPR000531">
    <property type="entry name" value="Beta-barrel_TonB"/>
</dbReference>
<gene>
    <name evidence="6" type="ORF">ACFSR6_08120</name>
</gene>
<accession>A0ABW5MJ66</accession>
<keyword evidence="3" id="KW-0732">Signal</keyword>
<sequence length="1017" mass="112182">MRKTYLKQLMLFSLTVYTAGPALAYANTIRVERHVAGKIESRRLEVTGTVSDNFGNPLFGVNVAIKETGTSVSTDKNGKYKISAVEGDILIFTLNGYLVKEVEVKEALLNVSLGESQKRQAATPVLYGEQSTVTNLQSTSTVYNTDLIKVPVAGINNALSGRLAGLYTLQSNGRPGADGTSVTVRGNTPLVLVNGIPRDYPSIDPEEIESVTILKDGLSTVMLGQQASNGVIMITTRKGEVGKQRISLTAQAGLQSAIKLPKPLGAFDYATLYNEALTNDGKAPRYTAADLNAWATGSDPVFHPDVDWYSTILKPNTTFSRYNLNTYGGGNSTRYFLDVDYLNQSGILRQDNERNTYSTNTDYKRYLVRTNIDIDITPTTLLNLNLFGRIQNGNQPGGVSASTAIFTTGTTLSNFGSNNVFSQLASIPNNAYPVFNPNGSLGGTSDYQTNLWGATTRSGYFYNSSRDVSADISLKKTLNNVTKGLWLRGLASFNTSVSENIIRTKQYAVYKLAGTNPDVYQKFGVDGQQVNLSTNTGQSRNLFVDFSAGLNKTFGSHSLNTLLKFNSQSAQTANQIPMIFNNLSARVDYNYKEKYLAEVALSYSGLNRYEKGSRYGLFYGFGLGWNVAKEDFLKDTKWLNALKIRANYAYTGNANAGYFAYNQYYVSGATYNYGTTPTAITGVAEGTLANPHITWEKANQYNIGIDASLFNNKFSVAADYFNNENFDLVQTRGRNSALLGTAYPLENIGISRYSGVEFDLKYSNHVGNFNYYVAPNIFSLQKIIKYQDEIGRPYPWMERTGQREDQTFGYVADGLFQNQAEINSSAKIQGYNPVPGDIKYRDLNNDGIINELDTRALKNNNPIWFYGLNLGFSYKGFDFSALLQGVQNRYIYVSGITEWAFQNNGLGQAFEQNLGRWTPATASTATQPRLTIGSNPNNEATSSYWLHDGSYVRLKNVELGYTLPKGLTNKLKLTSVRLFVNGVNLYTLSAYDKVDPEVFGSGYPLQKVVNAGLNVKF</sequence>
<keyword evidence="1" id="KW-1134">Transmembrane beta strand</keyword>
<feature type="domain" description="TonB-dependent receptor plug" evidence="5">
    <location>
        <begin position="136"/>
        <end position="231"/>
    </location>
</feature>
<name>A0ABW5MJ66_9SPHI</name>
<keyword evidence="1" id="KW-0998">Cell outer membrane</keyword>
<comment type="subcellular location">
    <subcellularLocation>
        <location evidence="1">Cell outer membrane</location>
        <topology evidence="1">Multi-pass membrane protein</topology>
    </subcellularLocation>
</comment>
<keyword evidence="2" id="KW-0798">TonB box</keyword>
<dbReference type="Pfam" id="PF00593">
    <property type="entry name" value="TonB_dep_Rec_b-barrel"/>
    <property type="match status" value="1"/>
</dbReference>
<evidence type="ECO:0000313" key="6">
    <source>
        <dbReference type="EMBL" id="MFD2582450.1"/>
    </source>
</evidence>
<organism evidence="6 7">
    <name type="scientific">Pedobacter vanadiisoli</name>
    <dbReference type="NCBI Taxonomy" id="1761975"/>
    <lineage>
        <taxon>Bacteria</taxon>
        <taxon>Pseudomonadati</taxon>
        <taxon>Bacteroidota</taxon>
        <taxon>Sphingobacteriia</taxon>
        <taxon>Sphingobacteriales</taxon>
        <taxon>Sphingobacteriaceae</taxon>
        <taxon>Pedobacter</taxon>
    </lineage>
</organism>
<evidence type="ECO:0000259" key="5">
    <source>
        <dbReference type="Pfam" id="PF07715"/>
    </source>
</evidence>